<proteinExistence type="predicted"/>
<evidence type="ECO:0000313" key="8">
    <source>
        <dbReference type="Proteomes" id="UP000054359"/>
    </source>
</evidence>
<dbReference type="GO" id="GO:0005774">
    <property type="term" value="C:vacuolar membrane"/>
    <property type="evidence" value="ECO:0007669"/>
    <property type="project" value="TreeGrafter"/>
</dbReference>
<keyword evidence="8" id="KW-1185">Reference proteome</keyword>
<evidence type="ECO:0000313" key="7">
    <source>
        <dbReference type="EMBL" id="KFM73288.1"/>
    </source>
</evidence>
<feature type="transmembrane region" description="Helical" evidence="5">
    <location>
        <begin position="167"/>
        <end position="190"/>
    </location>
</feature>
<feature type="transmembrane region" description="Helical" evidence="5">
    <location>
        <begin position="91"/>
        <end position="114"/>
    </location>
</feature>
<protein>
    <submittedName>
        <fullName evidence="7">Proton-coupled amino acid transporter 3</fullName>
    </submittedName>
</protein>
<feature type="transmembrane region" description="Helical" evidence="5">
    <location>
        <begin position="249"/>
        <end position="266"/>
    </location>
</feature>
<dbReference type="FunFam" id="1.20.1740.10:FF:000052">
    <property type="entry name" value="Lysine histidine transporter-like 3"/>
    <property type="match status" value="1"/>
</dbReference>
<feature type="transmembrane region" description="Helical" evidence="5">
    <location>
        <begin position="315"/>
        <end position="336"/>
    </location>
</feature>
<feature type="non-terminal residue" evidence="7">
    <location>
        <position position="359"/>
    </location>
</feature>
<feature type="transmembrane region" description="Helical" evidence="5">
    <location>
        <begin position="210"/>
        <end position="228"/>
    </location>
</feature>
<evidence type="ECO:0000256" key="4">
    <source>
        <dbReference type="ARBA" id="ARBA00023136"/>
    </source>
</evidence>
<dbReference type="STRING" id="407821.A0A087U7E9"/>
<keyword evidence="3 5" id="KW-1133">Transmembrane helix</keyword>
<feature type="transmembrane region" description="Helical" evidence="5">
    <location>
        <begin position="272"/>
        <end position="294"/>
    </location>
</feature>
<dbReference type="GO" id="GO:0015179">
    <property type="term" value="F:L-amino acid transmembrane transporter activity"/>
    <property type="evidence" value="ECO:0007669"/>
    <property type="project" value="TreeGrafter"/>
</dbReference>
<keyword evidence="4 5" id="KW-0472">Membrane</keyword>
<evidence type="ECO:0000256" key="3">
    <source>
        <dbReference type="ARBA" id="ARBA00022989"/>
    </source>
</evidence>
<feature type="transmembrane region" description="Helical" evidence="5">
    <location>
        <begin position="64"/>
        <end position="84"/>
    </location>
</feature>
<evidence type="ECO:0000259" key="6">
    <source>
        <dbReference type="Pfam" id="PF01490"/>
    </source>
</evidence>
<gene>
    <name evidence="7" type="ORF">X975_26429</name>
</gene>
<organism evidence="7 8">
    <name type="scientific">Stegodyphus mimosarum</name>
    <name type="common">African social velvet spider</name>
    <dbReference type="NCBI Taxonomy" id="407821"/>
    <lineage>
        <taxon>Eukaryota</taxon>
        <taxon>Metazoa</taxon>
        <taxon>Ecdysozoa</taxon>
        <taxon>Arthropoda</taxon>
        <taxon>Chelicerata</taxon>
        <taxon>Arachnida</taxon>
        <taxon>Araneae</taxon>
        <taxon>Araneomorphae</taxon>
        <taxon>Entelegynae</taxon>
        <taxon>Eresoidea</taxon>
        <taxon>Eresidae</taxon>
        <taxon>Stegodyphus</taxon>
    </lineage>
</organism>
<dbReference type="OMA" id="IGAVCTM"/>
<dbReference type="PANTHER" id="PTHR22950">
    <property type="entry name" value="AMINO ACID TRANSPORTER"/>
    <property type="match status" value="1"/>
</dbReference>
<dbReference type="OrthoDB" id="655540at2759"/>
<dbReference type="InterPro" id="IPR013057">
    <property type="entry name" value="AA_transpt_TM"/>
</dbReference>
<dbReference type="Proteomes" id="UP000054359">
    <property type="component" value="Unassembled WGS sequence"/>
</dbReference>
<sequence>MILEERYDEYKEKNRYPYSAIAYRAVGTKMRYIVSFCNDFTLFGVATVFLLLSSELIGTLASSWGISFCYWVLILAAILCPLMWLGTPEDFWPAAIGALVTTTLACILLIAALVKEERKSTSHPEYPPPTVMSFFLAFGTILFAFGGASTFPTFQNDMRDRTQFPKAAIIGFSVLLLLYLPVAVLGYSVYGKDLNPDIIQTLPDSTLRSAVEILLALHLFFAFLLVINTPAQEMEEFLKVPNRFGWKRCMLRTAVMLLIVFVAQTIPRFGKVLNLVGGSTATLTTSVFPCYFYLMLCSQENTEWPQKRIPLYEKIYLFFIMITGIIGGCISTYSAITDIAQAKSFNPPCYVNITAAGNQ</sequence>
<reference evidence="7 8" key="1">
    <citation type="submission" date="2013-11" db="EMBL/GenBank/DDBJ databases">
        <title>Genome sequencing of Stegodyphus mimosarum.</title>
        <authorList>
            <person name="Bechsgaard J."/>
        </authorList>
    </citation>
    <scope>NUCLEOTIDE SEQUENCE [LARGE SCALE GENOMIC DNA]</scope>
</reference>
<evidence type="ECO:0000256" key="2">
    <source>
        <dbReference type="ARBA" id="ARBA00022692"/>
    </source>
</evidence>
<evidence type="ECO:0000256" key="1">
    <source>
        <dbReference type="ARBA" id="ARBA00004141"/>
    </source>
</evidence>
<keyword evidence="2 5" id="KW-0812">Transmembrane</keyword>
<feature type="transmembrane region" description="Helical" evidence="5">
    <location>
        <begin position="134"/>
        <end position="155"/>
    </location>
</feature>
<comment type="subcellular location">
    <subcellularLocation>
        <location evidence="1">Membrane</location>
        <topology evidence="1">Multi-pass membrane protein</topology>
    </subcellularLocation>
</comment>
<name>A0A087U7E9_STEMI</name>
<evidence type="ECO:0000256" key="5">
    <source>
        <dbReference type="SAM" id="Phobius"/>
    </source>
</evidence>
<feature type="transmembrane region" description="Helical" evidence="5">
    <location>
        <begin position="32"/>
        <end position="52"/>
    </location>
</feature>
<accession>A0A087U7E9</accession>
<feature type="domain" description="Amino acid transporter transmembrane" evidence="6">
    <location>
        <begin position="7"/>
        <end position="330"/>
    </location>
</feature>
<dbReference type="EMBL" id="KK118569">
    <property type="protein sequence ID" value="KFM73288.1"/>
    <property type="molecule type" value="Genomic_DNA"/>
</dbReference>
<dbReference type="AlphaFoldDB" id="A0A087U7E9"/>
<dbReference type="Pfam" id="PF01490">
    <property type="entry name" value="Aa_trans"/>
    <property type="match status" value="1"/>
</dbReference>
<dbReference type="PANTHER" id="PTHR22950:SF703">
    <property type="entry name" value="AMINO ACID TRANSPORTER TRANSMEMBRANE DOMAIN-CONTAINING PROTEIN"/>
    <property type="match status" value="1"/>
</dbReference>
<dbReference type="Gene3D" id="1.20.1740.10">
    <property type="entry name" value="Amino acid/polyamine transporter I"/>
    <property type="match status" value="1"/>
</dbReference>